<feature type="compositionally biased region" description="Polar residues" evidence="1">
    <location>
        <begin position="30"/>
        <end position="42"/>
    </location>
</feature>
<keyword evidence="3" id="KW-0969">Cilium</keyword>
<dbReference type="Gene3D" id="1.20.1330.10">
    <property type="entry name" value="f41 fragment of flagellin, N-terminal domain"/>
    <property type="match status" value="1"/>
</dbReference>
<evidence type="ECO:0000259" key="2">
    <source>
        <dbReference type="Pfam" id="PF00669"/>
    </source>
</evidence>
<dbReference type="PANTHER" id="PTHR42792:SF1">
    <property type="entry name" value="FLAGELLAR HOOK-ASSOCIATED PROTEIN 3"/>
    <property type="match status" value="1"/>
</dbReference>
<protein>
    <submittedName>
        <fullName evidence="3">Flagellar hook-associated protein FlgL</fullName>
    </submittedName>
</protein>
<feature type="domain" description="Flagellin N-terminal" evidence="2">
    <location>
        <begin position="8"/>
        <end position="141"/>
    </location>
</feature>
<dbReference type="NCBIfam" id="TIGR02550">
    <property type="entry name" value="flagell_flgL"/>
    <property type="match status" value="1"/>
</dbReference>
<name>A0A9X1M4U4_9MICC</name>
<dbReference type="GO" id="GO:0005198">
    <property type="term" value="F:structural molecule activity"/>
    <property type="evidence" value="ECO:0007669"/>
    <property type="project" value="InterPro"/>
</dbReference>
<proteinExistence type="predicted"/>
<dbReference type="PANTHER" id="PTHR42792">
    <property type="entry name" value="FLAGELLIN"/>
    <property type="match status" value="1"/>
</dbReference>
<dbReference type="InterPro" id="IPR001029">
    <property type="entry name" value="Flagellin_N"/>
</dbReference>
<dbReference type="SUPFAM" id="SSF64518">
    <property type="entry name" value="Phase 1 flagellin"/>
    <property type="match status" value="1"/>
</dbReference>
<dbReference type="GO" id="GO:0071973">
    <property type="term" value="P:bacterial-type flagellum-dependent cell motility"/>
    <property type="evidence" value="ECO:0007669"/>
    <property type="project" value="InterPro"/>
</dbReference>
<organism evidence="3 4">
    <name type="scientific">Arthrobacter gengyunqii</name>
    <dbReference type="NCBI Taxonomy" id="2886940"/>
    <lineage>
        <taxon>Bacteria</taxon>
        <taxon>Bacillati</taxon>
        <taxon>Actinomycetota</taxon>
        <taxon>Actinomycetes</taxon>
        <taxon>Micrococcales</taxon>
        <taxon>Micrococcaceae</taxon>
        <taxon>Arthrobacter</taxon>
    </lineage>
</organism>
<dbReference type="InterPro" id="IPR013384">
    <property type="entry name" value="Flagell_FlgL"/>
</dbReference>
<dbReference type="RefSeq" id="WP_227909225.1">
    <property type="nucleotide sequence ID" value="NZ_CP095461.1"/>
</dbReference>
<dbReference type="GO" id="GO:0009424">
    <property type="term" value="C:bacterial-type flagellum hook"/>
    <property type="evidence" value="ECO:0007669"/>
    <property type="project" value="InterPro"/>
</dbReference>
<sequence length="295" mass="31256">MITRTTNQTLARNAQQNLQANMSRMAKLQEQVSSSTAITRPSDNPAGTADALKVRAEIRANAQYSSNINDADGWLTTVDSALDNTTDLMRRIKDLALRGASAGLSPANKDAVATELEGLKKDLLKEANTTFAGRSIFAGNSDAKSAFTEENGEYVHSGSGAGVMRRVDGGAPVRVDADGSAVFGSGPGSVFALVDSIAADLRSGADVTGHLASIDARANTILSRHTEVGVRHAAVLKARDTNLEQTVSLEARRSGIEDLDTAKVILDLKLQELSYQTALSVTARALQPTLMDFLR</sequence>
<dbReference type="Proteomes" id="UP001139264">
    <property type="component" value="Unassembled WGS sequence"/>
</dbReference>
<dbReference type="Pfam" id="PF00669">
    <property type="entry name" value="Flagellin_N"/>
    <property type="match status" value="1"/>
</dbReference>
<evidence type="ECO:0000313" key="3">
    <source>
        <dbReference type="EMBL" id="MCC3270947.1"/>
    </source>
</evidence>
<dbReference type="InterPro" id="IPR001492">
    <property type="entry name" value="Flagellin"/>
</dbReference>
<accession>A0A9X1M4U4</accession>
<dbReference type="EMBL" id="JAJFZP010000016">
    <property type="protein sequence ID" value="MCC3270947.1"/>
    <property type="molecule type" value="Genomic_DNA"/>
</dbReference>
<evidence type="ECO:0000256" key="1">
    <source>
        <dbReference type="SAM" id="MobiDB-lite"/>
    </source>
</evidence>
<gene>
    <name evidence="3" type="primary">flgL</name>
    <name evidence="3" type="ORF">LJ751_16570</name>
</gene>
<dbReference type="AlphaFoldDB" id="A0A9X1M4U4"/>
<evidence type="ECO:0000313" key="4">
    <source>
        <dbReference type="Proteomes" id="UP001139264"/>
    </source>
</evidence>
<comment type="caution">
    <text evidence="3">The sequence shown here is derived from an EMBL/GenBank/DDBJ whole genome shotgun (WGS) entry which is preliminary data.</text>
</comment>
<keyword evidence="3" id="KW-0966">Cell projection</keyword>
<keyword evidence="3" id="KW-0282">Flagellum</keyword>
<reference evidence="3" key="1">
    <citation type="submission" date="2021-10" db="EMBL/GenBank/DDBJ databases">
        <title>Novel species in genus Arthrobacter.</title>
        <authorList>
            <person name="Liu Y."/>
        </authorList>
    </citation>
    <scope>NUCLEOTIDE SEQUENCE</scope>
    <source>
        <strain evidence="3">Zg-Y809</strain>
    </source>
</reference>
<feature type="region of interest" description="Disordered" evidence="1">
    <location>
        <begin position="28"/>
        <end position="47"/>
    </location>
</feature>